<keyword evidence="1" id="KW-0472">Membrane</keyword>
<dbReference type="AlphaFoldDB" id="A0A381XF76"/>
<feature type="transmembrane region" description="Helical" evidence="1">
    <location>
        <begin position="33"/>
        <end position="52"/>
    </location>
</feature>
<sequence>MGVAVFGEGLLAGIAALWIWLRGLSVEMGDPLVALSVGLTAATAMSLANYGLLRMAPPVGPVRAIRRLYVEKFRPLFAAATPVEILVVSLAAGIGEELLFRGAVQAEFGLVVASVCFGLAHVGGRVWFVFGLWVVVMGLGLGGLTVVTGGLGASIVAHVVYDAAAITYIHREAAIDCARRS</sequence>
<dbReference type="GO" id="GO:0004175">
    <property type="term" value="F:endopeptidase activity"/>
    <property type="evidence" value="ECO:0007669"/>
    <property type="project" value="UniProtKB-ARBA"/>
</dbReference>
<keyword evidence="1" id="KW-1133">Transmembrane helix</keyword>
<name>A0A381XF76_9ZZZZ</name>
<feature type="transmembrane region" description="Helical" evidence="1">
    <location>
        <begin position="5"/>
        <end position="21"/>
    </location>
</feature>
<organism evidence="3">
    <name type="scientific">marine metagenome</name>
    <dbReference type="NCBI Taxonomy" id="408172"/>
    <lineage>
        <taxon>unclassified sequences</taxon>
        <taxon>metagenomes</taxon>
        <taxon>ecological metagenomes</taxon>
    </lineage>
</organism>
<gene>
    <name evidence="3" type="ORF">METZ01_LOCUS116212</name>
</gene>
<dbReference type="InterPro" id="IPR003675">
    <property type="entry name" value="Rce1/LyrA-like_dom"/>
</dbReference>
<keyword evidence="1" id="KW-0812">Transmembrane</keyword>
<accession>A0A381XF76</accession>
<dbReference type="Pfam" id="PF02517">
    <property type="entry name" value="Rce1-like"/>
    <property type="match status" value="1"/>
</dbReference>
<feature type="domain" description="CAAX prenyl protease 2/Lysostaphin resistance protein A-like" evidence="2">
    <location>
        <begin position="82"/>
        <end position="163"/>
    </location>
</feature>
<proteinExistence type="predicted"/>
<evidence type="ECO:0000259" key="2">
    <source>
        <dbReference type="Pfam" id="PF02517"/>
    </source>
</evidence>
<feature type="transmembrane region" description="Helical" evidence="1">
    <location>
        <begin position="73"/>
        <end position="92"/>
    </location>
</feature>
<reference evidence="3" key="1">
    <citation type="submission" date="2018-05" db="EMBL/GenBank/DDBJ databases">
        <authorList>
            <person name="Lanie J.A."/>
            <person name="Ng W.-L."/>
            <person name="Kazmierczak K.M."/>
            <person name="Andrzejewski T.M."/>
            <person name="Davidsen T.M."/>
            <person name="Wayne K.J."/>
            <person name="Tettelin H."/>
            <person name="Glass J.I."/>
            <person name="Rusch D."/>
            <person name="Podicherti R."/>
            <person name="Tsui H.-C.T."/>
            <person name="Winkler M.E."/>
        </authorList>
    </citation>
    <scope>NUCLEOTIDE SEQUENCE</scope>
</reference>
<evidence type="ECO:0000313" key="3">
    <source>
        <dbReference type="EMBL" id="SVA63358.1"/>
    </source>
</evidence>
<evidence type="ECO:0000256" key="1">
    <source>
        <dbReference type="SAM" id="Phobius"/>
    </source>
</evidence>
<dbReference type="GO" id="GO:0080120">
    <property type="term" value="P:CAAX-box protein maturation"/>
    <property type="evidence" value="ECO:0007669"/>
    <property type="project" value="UniProtKB-ARBA"/>
</dbReference>
<dbReference type="EMBL" id="UINC01014951">
    <property type="protein sequence ID" value="SVA63358.1"/>
    <property type="molecule type" value="Genomic_DNA"/>
</dbReference>
<protein>
    <recommendedName>
        <fullName evidence="2">CAAX prenyl protease 2/Lysostaphin resistance protein A-like domain-containing protein</fullName>
    </recommendedName>
</protein>